<feature type="transmembrane region" description="Helical" evidence="5">
    <location>
        <begin position="76"/>
        <end position="96"/>
    </location>
</feature>
<evidence type="ECO:0000313" key="7">
    <source>
        <dbReference type="Proteomes" id="UP000278143"/>
    </source>
</evidence>
<dbReference type="EMBL" id="KZ990954">
    <property type="protein sequence ID" value="RKP23457.1"/>
    <property type="molecule type" value="Genomic_DNA"/>
</dbReference>
<dbReference type="Proteomes" id="UP000278143">
    <property type="component" value="Unassembled WGS sequence"/>
</dbReference>
<evidence type="ECO:0000256" key="5">
    <source>
        <dbReference type="SAM" id="Phobius"/>
    </source>
</evidence>
<keyword evidence="3 5" id="KW-1133">Transmembrane helix</keyword>
<feature type="transmembrane region" description="Helical" evidence="5">
    <location>
        <begin position="108"/>
        <end position="130"/>
    </location>
</feature>
<evidence type="ECO:0000256" key="1">
    <source>
        <dbReference type="ARBA" id="ARBA00004141"/>
    </source>
</evidence>
<organism evidence="6 7">
    <name type="scientific">Syncephalis pseudoplumigaleata</name>
    <dbReference type="NCBI Taxonomy" id="1712513"/>
    <lineage>
        <taxon>Eukaryota</taxon>
        <taxon>Fungi</taxon>
        <taxon>Fungi incertae sedis</taxon>
        <taxon>Zoopagomycota</taxon>
        <taxon>Zoopagomycotina</taxon>
        <taxon>Zoopagomycetes</taxon>
        <taxon>Zoopagales</taxon>
        <taxon>Piptocephalidaceae</taxon>
        <taxon>Syncephalis</taxon>
    </lineage>
</organism>
<name>A0A4P9YU46_9FUNG</name>
<dbReference type="OrthoDB" id="8048523at2759"/>
<proteinExistence type="predicted"/>
<dbReference type="PANTHER" id="PTHR16201">
    <property type="entry name" value="SEVEN TRANSMEMBRANE PROTEIN 1-RELATED"/>
    <property type="match status" value="1"/>
</dbReference>
<dbReference type="Pfam" id="PF04193">
    <property type="entry name" value="PQ-loop"/>
    <property type="match status" value="1"/>
</dbReference>
<dbReference type="PANTHER" id="PTHR16201:SF34">
    <property type="entry name" value="LYSOSOMAL AMINO ACID TRANSPORTER 1"/>
    <property type="match status" value="1"/>
</dbReference>
<dbReference type="GO" id="GO:0015174">
    <property type="term" value="F:basic amino acid transmembrane transporter activity"/>
    <property type="evidence" value="ECO:0007669"/>
    <property type="project" value="TreeGrafter"/>
</dbReference>
<evidence type="ECO:0000256" key="2">
    <source>
        <dbReference type="ARBA" id="ARBA00022692"/>
    </source>
</evidence>
<keyword evidence="2 5" id="KW-0812">Transmembrane</keyword>
<sequence>MAGKFDGRTIDGEGVVFGSAPAWPSLTRRAFVAASIEPSWSTERWLTRELIGSVVAWTCAALYLTSRMPQIYKNGLSVFMFMFAAMGNLTYVASILSRSTSIDNIMHALPFLVGSGGTLIFDLTIFTQFYHYSRNAKIEAGYAFLPDGGPSISVQIPSNEAPIVASAVHGGMRGRGDDAAADDDEEVGTVRGLTL</sequence>
<keyword evidence="4 5" id="KW-0472">Membrane</keyword>
<comment type="subcellular location">
    <subcellularLocation>
        <location evidence="1">Membrane</location>
        <topology evidence="1">Multi-pass membrane protein</topology>
    </subcellularLocation>
</comment>
<evidence type="ECO:0000256" key="4">
    <source>
        <dbReference type="ARBA" id="ARBA00023136"/>
    </source>
</evidence>
<reference evidence="7" key="1">
    <citation type="journal article" date="2018" name="Nat. Microbiol.">
        <title>Leveraging single-cell genomics to expand the fungal tree of life.</title>
        <authorList>
            <person name="Ahrendt S.R."/>
            <person name="Quandt C.A."/>
            <person name="Ciobanu D."/>
            <person name="Clum A."/>
            <person name="Salamov A."/>
            <person name="Andreopoulos B."/>
            <person name="Cheng J.F."/>
            <person name="Woyke T."/>
            <person name="Pelin A."/>
            <person name="Henrissat B."/>
            <person name="Reynolds N.K."/>
            <person name="Benny G.L."/>
            <person name="Smith M.E."/>
            <person name="James T.Y."/>
            <person name="Grigoriev I.V."/>
        </authorList>
    </citation>
    <scope>NUCLEOTIDE SEQUENCE [LARGE SCALE GENOMIC DNA]</scope>
    <source>
        <strain evidence="7">Benny S71-1</strain>
    </source>
</reference>
<keyword evidence="7" id="KW-1185">Reference proteome</keyword>
<dbReference type="Gene3D" id="1.20.1280.290">
    <property type="match status" value="1"/>
</dbReference>
<dbReference type="GO" id="GO:0000329">
    <property type="term" value="C:fungal-type vacuole membrane"/>
    <property type="evidence" value="ECO:0007669"/>
    <property type="project" value="TreeGrafter"/>
</dbReference>
<dbReference type="InterPro" id="IPR051415">
    <property type="entry name" value="LAAT-1"/>
</dbReference>
<dbReference type="AlphaFoldDB" id="A0A4P9YU46"/>
<evidence type="ECO:0000256" key="3">
    <source>
        <dbReference type="ARBA" id="ARBA00022989"/>
    </source>
</evidence>
<dbReference type="GO" id="GO:0034488">
    <property type="term" value="P:basic amino acid transmembrane export from vacuole"/>
    <property type="evidence" value="ECO:0007669"/>
    <property type="project" value="TreeGrafter"/>
</dbReference>
<accession>A0A4P9YU46</accession>
<evidence type="ECO:0000313" key="6">
    <source>
        <dbReference type="EMBL" id="RKP23457.1"/>
    </source>
</evidence>
<dbReference type="InterPro" id="IPR006603">
    <property type="entry name" value="PQ-loop_rpt"/>
</dbReference>
<protein>
    <recommendedName>
        <fullName evidence="8">PQ loop repeat-domain-containing protein</fullName>
    </recommendedName>
</protein>
<evidence type="ECO:0008006" key="8">
    <source>
        <dbReference type="Google" id="ProtNLM"/>
    </source>
</evidence>
<gene>
    <name evidence="6" type="ORF">SYNPS1DRAFT_30798</name>
</gene>